<evidence type="ECO:0000313" key="6">
    <source>
        <dbReference type="Proteomes" id="UP000238605"/>
    </source>
</evidence>
<name>A0A2S5SYG0_9BURK</name>
<dbReference type="PROSITE" id="PS50887">
    <property type="entry name" value="GGDEF"/>
    <property type="match status" value="1"/>
</dbReference>
<dbReference type="EMBL" id="PSNX01000002">
    <property type="protein sequence ID" value="PPE67813.1"/>
    <property type="molecule type" value="Genomic_DNA"/>
</dbReference>
<dbReference type="InterPro" id="IPR000160">
    <property type="entry name" value="GGDEF_dom"/>
</dbReference>
<evidence type="ECO:0000256" key="1">
    <source>
        <dbReference type="ARBA" id="ARBA00012528"/>
    </source>
</evidence>
<feature type="domain" description="GGDEF" evidence="4">
    <location>
        <begin position="251"/>
        <end position="383"/>
    </location>
</feature>
<keyword evidence="3" id="KW-0472">Membrane</keyword>
<dbReference type="EC" id="2.7.7.65" evidence="1"/>
<feature type="transmembrane region" description="Helical" evidence="3">
    <location>
        <begin position="38"/>
        <end position="57"/>
    </location>
</feature>
<dbReference type="InterPro" id="IPR029787">
    <property type="entry name" value="Nucleotide_cyclase"/>
</dbReference>
<feature type="transmembrane region" description="Helical" evidence="3">
    <location>
        <begin position="121"/>
        <end position="141"/>
    </location>
</feature>
<feature type="transmembrane region" description="Helical" evidence="3">
    <location>
        <begin position="153"/>
        <end position="171"/>
    </location>
</feature>
<dbReference type="InterPro" id="IPR050469">
    <property type="entry name" value="Diguanylate_Cyclase"/>
</dbReference>
<gene>
    <name evidence="5" type="ORF">C1704_02835</name>
</gene>
<dbReference type="SUPFAM" id="SSF55073">
    <property type="entry name" value="Nucleotide cyclase"/>
    <property type="match status" value="1"/>
</dbReference>
<dbReference type="SMART" id="SM00267">
    <property type="entry name" value="GGDEF"/>
    <property type="match status" value="1"/>
</dbReference>
<reference evidence="5 6" key="1">
    <citation type="submission" date="2018-02" db="EMBL/GenBank/DDBJ databases">
        <title>Reclassifiation of [Polyangium] brachysporum DSM 7029 as Guopingzhaonella breviflexa gen. nov., sp. nov., a member of the family Comamonadaceae.</title>
        <authorList>
            <person name="Tang B."/>
        </authorList>
    </citation>
    <scope>NUCLEOTIDE SEQUENCE [LARGE SCALE GENOMIC DNA]</scope>
    <source>
        <strain evidence="5 6">BCRC 80649</strain>
    </source>
</reference>
<dbReference type="FunFam" id="3.30.70.270:FF:000001">
    <property type="entry name" value="Diguanylate cyclase domain protein"/>
    <property type="match status" value="1"/>
</dbReference>
<dbReference type="CDD" id="cd01949">
    <property type="entry name" value="GGDEF"/>
    <property type="match status" value="1"/>
</dbReference>
<dbReference type="AlphaFoldDB" id="A0A2S5SYG0"/>
<evidence type="ECO:0000259" key="4">
    <source>
        <dbReference type="PROSITE" id="PS50887"/>
    </source>
</evidence>
<protein>
    <recommendedName>
        <fullName evidence="1">diguanylate cyclase</fullName>
        <ecNumber evidence="1">2.7.7.65</ecNumber>
    </recommendedName>
</protein>
<keyword evidence="6" id="KW-1185">Reference proteome</keyword>
<dbReference type="Pfam" id="PF00990">
    <property type="entry name" value="GGDEF"/>
    <property type="match status" value="1"/>
</dbReference>
<evidence type="ECO:0000313" key="5">
    <source>
        <dbReference type="EMBL" id="PPE67813.1"/>
    </source>
</evidence>
<comment type="catalytic activity">
    <reaction evidence="2">
        <text>2 GTP = 3',3'-c-di-GMP + 2 diphosphate</text>
        <dbReference type="Rhea" id="RHEA:24898"/>
        <dbReference type="ChEBI" id="CHEBI:33019"/>
        <dbReference type="ChEBI" id="CHEBI:37565"/>
        <dbReference type="ChEBI" id="CHEBI:58805"/>
        <dbReference type="EC" id="2.7.7.65"/>
    </reaction>
</comment>
<dbReference type="RefSeq" id="WP_104300792.1">
    <property type="nucleotide sequence ID" value="NZ_PSNX01000002.1"/>
</dbReference>
<organism evidence="5 6">
    <name type="scientific">Caldimonas caldifontis</name>
    <dbReference type="NCBI Taxonomy" id="1452508"/>
    <lineage>
        <taxon>Bacteria</taxon>
        <taxon>Pseudomonadati</taxon>
        <taxon>Pseudomonadota</taxon>
        <taxon>Betaproteobacteria</taxon>
        <taxon>Burkholderiales</taxon>
        <taxon>Sphaerotilaceae</taxon>
        <taxon>Caldimonas</taxon>
    </lineage>
</organism>
<feature type="transmembrane region" description="Helical" evidence="3">
    <location>
        <begin position="6"/>
        <end position="26"/>
    </location>
</feature>
<dbReference type="PANTHER" id="PTHR45138:SF9">
    <property type="entry name" value="DIGUANYLATE CYCLASE DGCM-RELATED"/>
    <property type="match status" value="1"/>
</dbReference>
<comment type="caution">
    <text evidence="5">The sequence shown here is derived from an EMBL/GenBank/DDBJ whole genome shotgun (WGS) entry which is preliminary data.</text>
</comment>
<dbReference type="InterPro" id="IPR043128">
    <property type="entry name" value="Rev_trsase/Diguanyl_cyclase"/>
</dbReference>
<keyword evidence="3" id="KW-1133">Transmembrane helix</keyword>
<keyword evidence="3" id="KW-0812">Transmembrane</keyword>
<dbReference type="Proteomes" id="UP000238605">
    <property type="component" value="Unassembled WGS sequence"/>
</dbReference>
<dbReference type="OrthoDB" id="9813903at2"/>
<dbReference type="NCBIfam" id="TIGR00254">
    <property type="entry name" value="GGDEF"/>
    <property type="match status" value="1"/>
</dbReference>
<feature type="transmembrane region" description="Helical" evidence="3">
    <location>
        <begin position="191"/>
        <end position="209"/>
    </location>
</feature>
<accession>A0A2S5SYG0</accession>
<sequence length="395" mass="42032">MELLDIRTLFMADALVGLSLASVVFVARWGLPSQVRGVWVWAAGDAVAAVGRALFVVRDELPQMLGILVPNSLLLGGFLLHYLALRLLFDRRVPIGWMAVAPAVIVGSFGAAAVFNAPFSVRVVLFTLLAVALCLACAAVAWQARQRSMGARVMVLAFLLMAAMALLRVVGGTAPGVTDVFAMFAGQHVSVLGAIVLQIAITVGYLLCLNETLRRELERLSGTDMLTGAYNRRGLLAEMARDLDRARRLGHPVSLVMFDIDHFKRVNDERGHPVGDLVLTAFAELVTRRMRSTDLLARYGGEEFVLVLPGATSEEAKLVADRVRREVPAAALAPGLDGITVSAGVACSDEPGLGLQAPSLIAAADRRLYAAKRTRNAVVAHDDGPGGPVPLSAAA</sequence>
<dbReference type="PANTHER" id="PTHR45138">
    <property type="entry name" value="REGULATORY COMPONENTS OF SENSORY TRANSDUCTION SYSTEM"/>
    <property type="match status" value="1"/>
</dbReference>
<evidence type="ECO:0000256" key="3">
    <source>
        <dbReference type="SAM" id="Phobius"/>
    </source>
</evidence>
<dbReference type="Gene3D" id="3.30.70.270">
    <property type="match status" value="1"/>
</dbReference>
<feature type="transmembrane region" description="Helical" evidence="3">
    <location>
        <begin position="63"/>
        <end position="83"/>
    </location>
</feature>
<dbReference type="GO" id="GO:0052621">
    <property type="term" value="F:diguanylate cyclase activity"/>
    <property type="evidence" value="ECO:0007669"/>
    <property type="project" value="UniProtKB-EC"/>
</dbReference>
<feature type="transmembrane region" description="Helical" evidence="3">
    <location>
        <begin position="95"/>
        <end position="115"/>
    </location>
</feature>
<evidence type="ECO:0000256" key="2">
    <source>
        <dbReference type="ARBA" id="ARBA00034247"/>
    </source>
</evidence>
<proteinExistence type="predicted"/>